<dbReference type="Pfam" id="PF01408">
    <property type="entry name" value="GFO_IDH_MocA"/>
    <property type="match status" value="1"/>
</dbReference>
<dbReference type="SUPFAM" id="SSF55347">
    <property type="entry name" value="Glyceraldehyde-3-phosphate dehydrogenase-like, C-terminal domain"/>
    <property type="match status" value="1"/>
</dbReference>
<dbReference type="OrthoDB" id="9793050at2"/>
<dbReference type="Pfam" id="PF22725">
    <property type="entry name" value="GFO_IDH_MocA_C3"/>
    <property type="match status" value="1"/>
</dbReference>
<dbReference type="PATRIC" id="fig|1167006.5.peg.2647"/>
<dbReference type="KEGG" id="dsf:UWK_02437"/>
<dbReference type="RefSeq" id="WP_015404662.1">
    <property type="nucleotide sequence ID" value="NC_020304.1"/>
</dbReference>
<dbReference type="SUPFAM" id="SSF51735">
    <property type="entry name" value="NAD(P)-binding Rossmann-fold domains"/>
    <property type="match status" value="1"/>
</dbReference>
<organism evidence="3 4">
    <name type="scientific">Desulfocapsa sulfexigens (strain DSM 10523 / SB164P1)</name>
    <dbReference type="NCBI Taxonomy" id="1167006"/>
    <lineage>
        <taxon>Bacteria</taxon>
        <taxon>Pseudomonadati</taxon>
        <taxon>Thermodesulfobacteriota</taxon>
        <taxon>Desulfobulbia</taxon>
        <taxon>Desulfobulbales</taxon>
        <taxon>Desulfocapsaceae</taxon>
        <taxon>Desulfocapsa</taxon>
    </lineage>
</organism>
<feature type="domain" description="GFO/IDH/MocA-like oxidoreductase" evidence="2">
    <location>
        <begin position="129"/>
        <end position="249"/>
    </location>
</feature>
<dbReference type="InterPro" id="IPR036291">
    <property type="entry name" value="NAD(P)-bd_dom_sf"/>
</dbReference>
<evidence type="ECO:0000259" key="1">
    <source>
        <dbReference type="Pfam" id="PF01408"/>
    </source>
</evidence>
<protein>
    <submittedName>
        <fullName evidence="3">Putative dehydrogenase</fullName>
    </submittedName>
</protein>
<dbReference type="STRING" id="1167006.UWK_02437"/>
<dbReference type="GO" id="GO:0000166">
    <property type="term" value="F:nucleotide binding"/>
    <property type="evidence" value="ECO:0007669"/>
    <property type="project" value="InterPro"/>
</dbReference>
<dbReference type="Proteomes" id="UP000011721">
    <property type="component" value="Chromosome"/>
</dbReference>
<dbReference type="InterPro" id="IPR055170">
    <property type="entry name" value="GFO_IDH_MocA-like_dom"/>
</dbReference>
<evidence type="ECO:0000313" key="3">
    <source>
        <dbReference type="EMBL" id="AGF78976.1"/>
    </source>
</evidence>
<dbReference type="eggNOG" id="COG0673">
    <property type="taxonomic scope" value="Bacteria"/>
</dbReference>
<dbReference type="Gene3D" id="3.30.360.10">
    <property type="entry name" value="Dihydrodipicolinate Reductase, domain 2"/>
    <property type="match status" value="1"/>
</dbReference>
<sequence>MSELRVGIAGYGVVGKRRRDCVDRHPNMKIVAVCDRTFDGDGVMDDGVHFYTDYQSLLSEDLDVLIVCLTNDIAPDVTVAGLEKGLHVFCEKPPGRSVSDIVRVIEKEQENSQLKLMYGFNHRYHDSVQDALNIVRSGELGKVINLRGVYGKSQLITFNQPDWRTKREIAGGGVLLDQGIHMVDLMRLFAGDFEEVYSFIANNHWGFNVEDNAYALMRSKDGVVGMLNSSATQWRHRFNLDINLERGTLILGGILTGSKSYGAETLAVIHADPDNDCGDPKEQLTRYNHDPSWDEEIRLFAHYIDADLPVSSGSSDDALQTMKLVYRIYYADPEWRNAYDIPDPDNNTE</sequence>
<keyword evidence="4" id="KW-1185">Reference proteome</keyword>
<gene>
    <name evidence="3" type="ordered locus">UWK_02437</name>
</gene>
<dbReference type="Gene3D" id="3.40.50.720">
    <property type="entry name" value="NAD(P)-binding Rossmann-like Domain"/>
    <property type="match status" value="1"/>
</dbReference>
<evidence type="ECO:0000259" key="2">
    <source>
        <dbReference type="Pfam" id="PF22725"/>
    </source>
</evidence>
<dbReference type="InterPro" id="IPR000683">
    <property type="entry name" value="Gfo/Idh/MocA-like_OxRdtase_N"/>
</dbReference>
<reference evidence="4" key="1">
    <citation type="journal article" date="2013" name="Stand. Genomic Sci.">
        <title>Complete genome sequence of Desulfocapsa sulfexigens, a marine deltaproteobacterium specialized in disproportionating inorganic sulfur compounds.</title>
        <authorList>
            <person name="Finster K.W."/>
            <person name="Kjeldsen K.U."/>
            <person name="Kube M."/>
            <person name="Reinhardt R."/>
            <person name="Mussmann M."/>
            <person name="Amann R."/>
            <person name="Schreiber L."/>
        </authorList>
    </citation>
    <scope>NUCLEOTIDE SEQUENCE [LARGE SCALE GENOMIC DNA]</scope>
    <source>
        <strain evidence="4">DSM 10523 / SB164P1</strain>
    </source>
</reference>
<dbReference type="PANTHER" id="PTHR43249">
    <property type="entry name" value="UDP-N-ACETYL-2-AMINO-2-DEOXY-D-GLUCURONATE OXIDASE"/>
    <property type="match status" value="1"/>
</dbReference>
<accession>M1PRL6</accession>
<dbReference type="AlphaFoldDB" id="M1PRL6"/>
<feature type="domain" description="Gfo/Idh/MocA-like oxidoreductase N-terminal" evidence="1">
    <location>
        <begin position="4"/>
        <end position="118"/>
    </location>
</feature>
<name>M1PRL6_DESSD</name>
<dbReference type="PANTHER" id="PTHR43249:SF1">
    <property type="entry name" value="D-GLUCOSIDE 3-DEHYDROGENASE"/>
    <property type="match status" value="1"/>
</dbReference>
<dbReference type="HOGENOM" id="CLU_023194_1_2_7"/>
<proteinExistence type="predicted"/>
<evidence type="ECO:0000313" key="4">
    <source>
        <dbReference type="Proteomes" id="UP000011721"/>
    </source>
</evidence>
<dbReference type="EMBL" id="CP003985">
    <property type="protein sequence ID" value="AGF78976.1"/>
    <property type="molecule type" value="Genomic_DNA"/>
</dbReference>
<dbReference type="InterPro" id="IPR052515">
    <property type="entry name" value="Gfo/Idh/MocA_Oxidoreductase"/>
</dbReference>